<organism evidence="1 2">
    <name type="scientific">Mycolicibacterium fortuitum</name>
    <name type="common">Mycobacterium fortuitum</name>
    <dbReference type="NCBI Taxonomy" id="1766"/>
    <lineage>
        <taxon>Bacteria</taxon>
        <taxon>Bacillati</taxon>
        <taxon>Actinomycetota</taxon>
        <taxon>Actinomycetes</taxon>
        <taxon>Mycobacteriales</taxon>
        <taxon>Mycobacteriaceae</taxon>
        <taxon>Mycolicibacterium</taxon>
    </lineage>
</organism>
<sequence length="88" mass="9843">MTEPKPLEPDDAAAFLNAKLDAIALIEASVEHRSADLTTIIEPHLKRPYWMFNALLTMCNSLILDNPNPRTLVDQLRAELLTEGNTND</sequence>
<reference evidence="1 2" key="1">
    <citation type="submission" date="2018-06" db="EMBL/GenBank/DDBJ databases">
        <authorList>
            <consortium name="Pathogen Informatics"/>
            <person name="Doyle S."/>
        </authorList>
    </citation>
    <scope>NUCLEOTIDE SEQUENCE [LARGE SCALE GENOMIC DNA]</scope>
    <source>
        <strain evidence="1 2">NCTC1542</strain>
    </source>
</reference>
<evidence type="ECO:0000313" key="2">
    <source>
        <dbReference type="Proteomes" id="UP000255389"/>
    </source>
</evidence>
<protein>
    <submittedName>
        <fullName evidence="1">Uncharacterized protein</fullName>
    </submittedName>
</protein>
<gene>
    <name evidence="1" type="ORF">NCTC1542_06224</name>
</gene>
<dbReference type="AlphaFoldDB" id="A0A378V4I3"/>
<proteinExistence type="predicted"/>
<evidence type="ECO:0000313" key="1">
    <source>
        <dbReference type="EMBL" id="SUA04717.1"/>
    </source>
</evidence>
<name>A0A378V4I3_MYCFO</name>
<accession>A0A378V4I3</accession>
<dbReference type="EMBL" id="UGQY01000004">
    <property type="protein sequence ID" value="SUA04717.1"/>
    <property type="molecule type" value="Genomic_DNA"/>
</dbReference>
<dbReference type="Proteomes" id="UP000255389">
    <property type="component" value="Unassembled WGS sequence"/>
</dbReference>